<organism evidence="9 10">
    <name type="scientific">Ficus carica</name>
    <name type="common">Common fig</name>
    <dbReference type="NCBI Taxonomy" id="3494"/>
    <lineage>
        <taxon>Eukaryota</taxon>
        <taxon>Viridiplantae</taxon>
        <taxon>Streptophyta</taxon>
        <taxon>Embryophyta</taxon>
        <taxon>Tracheophyta</taxon>
        <taxon>Spermatophyta</taxon>
        <taxon>Magnoliopsida</taxon>
        <taxon>eudicotyledons</taxon>
        <taxon>Gunneridae</taxon>
        <taxon>Pentapetalae</taxon>
        <taxon>rosids</taxon>
        <taxon>fabids</taxon>
        <taxon>Rosales</taxon>
        <taxon>Moraceae</taxon>
        <taxon>Ficeae</taxon>
        <taxon>Ficus</taxon>
    </lineage>
</organism>
<dbReference type="InterPro" id="IPR000996">
    <property type="entry name" value="Clathrin_L-chain"/>
</dbReference>
<comment type="function">
    <text evidence="1 7">Clathrin is the major protein of the polyhedral coat of coated pits and vesicles.</text>
</comment>
<comment type="caution">
    <text evidence="9">The sequence shown here is derived from an EMBL/GenBank/DDBJ whole genome shotgun (WGS) entry which is preliminary data.</text>
</comment>
<evidence type="ECO:0000256" key="2">
    <source>
        <dbReference type="ARBA" id="ARBA00004180"/>
    </source>
</evidence>
<dbReference type="GO" id="GO:0005198">
    <property type="term" value="F:structural molecule activity"/>
    <property type="evidence" value="ECO:0007669"/>
    <property type="project" value="InterPro"/>
</dbReference>
<dbReference type="GO" id="GO:0032050">
    <property type="term" value="F:clathrin heavy chain binding"/>
    <property type="evidence" value="ECO:0007669"/>
    <property type="project" value="TreeGrafter"/>
</dbReference>
<gene>
    <name evidence="9" type="ORF">TIFTF001_019990</name>
</gene>
<feature type="compositionally biased region" description="Pro residues" evidence="8">
    <location>
        <begin position="299"/>
        <end position="310"/>
    </location>
</feature>
<dbReference type="PANTHER" id="PTHR10639">
    <property type="entry name" value="CLATHRIN LIGHT CHAIN"/>
    <property type="match status" value="1"/>
</dbReference>
<evidence type="ECO:0000256" key="1">
    <source>
        <dbReference type="ARBA" id="ARBA00003913"/>
    </source>
</evidence>
<keyword evidence="4 7" id="KW-0472">Membrane</keyword>
<dbReference type="AlphaFoldDB" id="A0AA88ACS0"/>
<feature type="compositionally biased region" description="Basic and acidic residues" evidence="8">
    <location>
        <begin position="311"/>
        <end position="330"/>
    </location>
</feature>
<dbReference type="GO" id="GO:0030132">
    <property type="term" value="C:clathrin coat of coated pit"/>
    <property type="evidence" value="ECO:0007669"/>
    <property type="project" value="InterPro"/>
</dbReference>
<feature type="region of interest" description="Disordered" evidence="8">
    <location>
        <begin position="254"/>
        <end position="361"/>
    </location>
</feature>
<keyword evidence="6 7" id="KW-0968">Cytoplasmic vesicle</keyword>
<evidence type="ECO:0000256" key="3">
    <source>
        <dbReference type="ARBA" id="ARBA00005263"/>
    </source>
</evidence>
<evidence type="ECO:0000256" key="8">
    <source>
        <dbReference type="SAM" id="MobiDB-lite"/>
    </source>
</evidence>
<evidence type="ECO:0000313" key="10">
    <source>
        <dbReference type="Proteomes" id="UP001187192"/>
    </source>
</evidence>
<proteinExistence type="inferred from homology"/>
<dbReference type="Pfam" id="PF01086">
    <property type="entry name" value="Clathrin_lg_ch"/>
    <property type="match status" value="1"/>
</dbReference>
<dbReference type="GO" id="GO:0006886">
    <property type="term" value="P:intracellular protein transport"/>
    <property type="evidence" value="ECO:0007669"/>
    <property type="project" value="InterPro"/>
</dbReference>
<dbReference type="Proteomes" id="UP001187192">
    <property type="component" value="Unassembled WGS sequence"/>
</dbReference>
<keyword evidence="5 7" id="KW-0168">Coated pit</keyword>
<comment type="subcellular location">
    <subcellularLocation>
        <location evidence="2 7">Cytoplasmic vesicle membrane</location>
        <topology evidence="2 7">Peripheral membrane protein</topology>
        <orientation evidence="2 7">Cytoplasmic side</orientation>
    </subcellularLocation>
    <subcellularLocation>
        <location evidence="7">Membrane</location>
        <location evidence="7">Coated pit</location>
        <topology evidence="7">Peripheral membrane protein</topology>
        <orientation evidence="7">Cytoplasmic side</orientation>
    </subcellularLocation>
    <text evidence="7">Cytoplasmic face of coated pits and vesicles.</text>
</comment>
<feature type="compositionally biased region" description="Polar residues" evidence="8">
    <location>
        <begin position="349"/>
        <end position="361"/>
    </location>
</feature>
<dbReference type="GO" id="GO:0072583">
    <property type="term" value="P:clathrin-dependent endocytosis"/>
    <property type="evidence" value="ECO:0007669"/>
    <property type="project" value="TreeGrafter"/>
</dbReference>
<sequence length="361" mass="39489">MASFDAYGLDGDALNSSNRHFDDADNDDVVVVESFSGYDSFSSFPADQPTHHSDEYVAVDPHSAAPSPGVFGFEDPSPNYSESSPFGSIHIENGNGNGNGNVYGYGVGESDDGVFASDGPVLPPPTEMAPEEGFALREWRRSDTFASVFTKIDGYGIQEPGGNYLTGIRPYIQNAIQLEEKEKREKELRNKIIEEAEEYIQAFYEKRKLNVETDKTNNREKEKLYLANQEKFHKEADKQYWKAIAELIPHEVPNIEKRRGKKDPEKKTSITVIQGPKPGKPTDLSRMRQILVKLKHTPPPHMIPPPPPPAKDAKDGKGAKDAKDGKDAATDKTGSAAGAAPAKDVASKQEASASANVQPTA</sequence>
<evidence type="ECO:0000313" key="9">
    <source>
        <dbReference type="EMBL" id="GMN50837.1"/>
    </source>
</evidence>
<dbReference type="EMBL" id="BTGU01000035">
    <property type="protein sequence ID" value="GMN50837.1"/>
    <property type="molecule type" value="Genomic_DNA"/>
</dbReference>
<reference evidence="9" key="1">
    <citation type="submission" date="2023-07" db="EMBL/GenBank/DDBJ databases">
        <title>draft genome sequence of fig (Ficus carica).</title>
        <authorList>
            <person name="Takahashi T."/>
            <person name="Nishimura K."/>
        </authorList>
    </citation>
    <scope>NUCLEOTIDE SEQUENCE</scope>
</reference>
<accession>A0AA88ACS0</accession>
<comment type="similarity">
    <text evidence="3 7">Belongs to the clathrin light chain family.</text>
</comment>
<dbReference type="PANTHER" id="PTHR10639:SF7">
    <property type="entry name" value="CLATHRIN LIGHT CHAIN"/>
    <property type="match status" value="1"/>
</dbReference>
<protein>
    <recommendedName>
        <fullName evidence="7">Clathrin light chain</fullName>
    </recommendedName>
</protein>
<dbReference type="GO" id="GO:0030130">
    <property type="term" value="C:clathrin coat of trans-Golgi network vesicle"/>
    <property type="evidence" value="ECO:0007669"/>
    <property type="project" value="InterPro"/>
</dbReference>
<evidence type="ECO:0000256" key="6">
    <source>
        <dbReference type="ARBA" id="ARBA00023329"/>
    </source>
</evidence>
<feature type="compositionally biased region" description="Basic and acidic residues" evidence="8">
    <location>
        <begin position="254"/>
        <end position="268"/>
    </location>
</feature>
<evidence type="ECO:0000256" key="7">
    <source>
        <dbReference type="RuleBase" id="RU363137"/>
    </source>
</evidence>
<name>A0AA88ACS0_FICCA</name>
<evidence type="ECO:0000256" key="4">
    <source>
        <dbReference type="ARBA" id="ARBA00023136"/>
    </source>
</evidence>
<evidence type="ECO:0000256" key="5">
    <source>
        <dbReference type="ARBA" id="ARBA00023176"/>
    </source>
</evidence>
<keyword evidence="10" id="KW-1185">Reference proteome</keyword>